<proteinExistence type="predicted"/>
<organism evidence="1">
    <name type="scientific">Schlesneria paludicola</name>
    <dbReference type="NCBI Taxonomy" id="360056"/>
    <lineage>
        <taxon>Bacteria</taxon>
        <taxon>Pseudomonadati</taxon>
        <taxon>Planctomycetota</taxon>
        <taxon>Planctomycetia</taxon>
        <taxon>Planctomycetales</taxon>
        <taxon>Planctomycetaceae</taxon>
        <taxon>Schlesneria</taxon>
    </lineage>
</organism>
<name>A0A7C2P023_9PLAN</name>
<accession>A0A7C2P023</accession>
<protein>
    <submittedName>
        <fullName evidence="1">Uncharacterized protein</fullName>
    </submittedName>
</protein>
<comment type="caution">
    <text evidence="1">The sequence shown here is derived from an EMBL/GenBank/DDBJ whole genome shotgun (WGS) entry which is preliminary data.</text>
</comment>
<dbReference type="AlphaFoldDB" id="A0A7C2P023"/>
<evidence type="ECO:0000313" key="1">
    <source>
        <dbReference type="EMBL" id="HEN14832.1"/>
    </source>
</evidence>
<sequence>MPVTSKTDAIALEAGWLQLLGDLDASHQCSQSIEGRGRHQAGDYWHAVMHRREPDYGNSKYWFHQFSSHPVFPKLVEEVPRVADQFRSSAFDAWTDRLTAGGVWRPKAFVDCCQTAAATDDKTFRSAVEELQYREMLLLLRQTALDAAGR</sequence>
<dbReference type="EMBL" id="DSOK01000151">
    <property type="protein sequence ID" value="HEN14832.1"/>
    <property type="molecule type" value="Genomic_DNA"/>
</dbReference>
<reference evidence="1" key="1">
    <citation type="journal article" date="2020" name="mSystems">
        <title>Genome- and Community-Level Interaction Insights into Carbon Utilization and Element Cycling Functions of Hydrothermarchaeota in Hydrothermal Sediment.</title>
        <authorList>
            <person name="Zhou Z."/>
            <person name="Liu Y."/>
            <person name="Xu W."/>
            <person name="Pan J."/>
            <person name="Luo Z.H."/>
            <person name="Li M."/>
        </authorList>
    </citation>
    <scope>NUCLEOTIDE SEQUENCE [LARGE SCALE GENOMIC DNA]</scope>
    <source>
        <strain evidence="1">SpSt-339</strain>
    </source>
</reference>
<gene>
    <name evidence="1" type="ORF">ENQ76_05100</name>
</gene>